<evidence type="ECO:0000256" key="2">
    <source>
        <dbReference type="ARBA" id="ARBA00012379"/>
    </source>
</evidence>
<evidence type="ECO:0000259" key="6">
    <source>
        <dbReference type="Pfam" id="PF00692"/>
    </source>
</evidence>
<keyword evidence="3" id="KW-0378">Hydrolase</keyword>
<evidence type="ECO:0000256" key="5">
    <source>
        <dbReference type="ARBA" id="ARBA00047686"/>
    </source>
</evidence>
<name>A0ABM6WMU3_9FLAO</name>
<dbReference type="InterPro" id="IPR036157">
    <property type="entry name" value="dUTPase-like_sf"/>
</dbReference>
<gene>
    <name evidence="7" type="ORF">DM808_01890</name>
</gene>
<dbReference type="InterPro" id="IPR033704">
    <property type="entry name" value="dUTPase_trimeric"/>
</dbReference>
<organism evidence="7 8">
    <name type="scientific">Blattabacterium punctulatus</name>
    <dbReference type="NCBI Taxonomy" id="164514"/>
    <lineage>
        <taxon>Bacteria</taxon>
        <taxon>Pseudomonadati</taxon>
        <taxon>Bacteroidota</taxon>
        <taxon>Flavobacteriia</taxon>
        <taxon>Flavobacteriales</taxon>
        <taxon>Blattabacteriaceae</taxon>
        <taxon>Blattabacterium</taxon>
    </lineage>
</organism>
<dbReference type="NCBIfam" id="NF001862">
    <property type="entry name" value="PRK00601.1"/>
    <property type="match status" value="1"/>
</dbReference>
<evidence type="ECO:0000256" key="4">
    <source>
        <dbReference type="ARBA" id="ARBA00023080"/>
    </source>
</evidence>
<dbReference type="RefSeq" id="WP_110495306.1">
    <property type="nucleotide sequence ID" value="NZ_CP029811.1"/>
</dbReference>
<dbReference type="PANTHER" id="PTHR11241">
    <property type="entry name" value="DEOXYURIDINE 5'-TRIPHOSPHATE NUCLEOTIDOHYDROLASE"/>
    <property type="match status" value="1"/>
</dbReference>
<comment type="similarity">
    <text evidence="1">Belongs to the dUTPase family.</text>
</comment>
<dbReference type="InterPro" id="IPR029054">
    <property type="entry name" value="dUTPase-like"/>
</dbReference>
<dbReference type="PANTHER" id="PTHR11241:SF0">
    <property type="entry name" value="DEOXYURIDINE 5'-TRIPHOSPHATE NUCLEOTIDOHYDROLASE"/>
    <property type="match status" value="1"/>
</dbReference>
<accession>A0ABM6WMU3</accession>
<evidence type="ECO:0000313" key="8">
    <source>
        <dbReference type="Proteomes" id="UP000247917"/>
    </source>
</evidence>
<dbReference type="SUPFAM" id="SSF51283">
    <property type="entry name" value="dUTPase-like"/>
    <property type="match status" value="1"/>
</dbReference>
<keyword evidence="4" id="KW-0546">Nucleotide metabolism</keyword>
<dbReference type="NCBIfam" id="TIGR00576">
    <property type="entry name" value="dut"/>
    <property type="match status" value="1"/>
</dbReference>
<protein>
    <recommendedName>
        <fullName evidence="2">dUTP diphosphatase</fullName>
        <ecNumber evidence="2">3.6.1.23</ecNumber>
    </recommendedName>
</protein>
<comment type="catalytic activity">
    <reaction evidence="5">
        <text>dUTP + H2O = dUMP + diphosphate + H(+)</text>
        <dbReference type="Rhea" id="RHEA:10248"/>
        <dbReference type="ChEBI" id="CHEBI:15377"/>
        <dbReference type="ChEBI" id="CHEBI:15378"/>
        <dbReference type="ChEBI" id="CHEBI:33019"/>
        <dbReference type="ChEBI" id="CHEBI:61555"/>
        <dbReference type="ChEBI" id="CHEBI:246422"/>
        <dbReference type="EC" id="3.6.1.23"/>
    </reaction>
</comment>
<dbReference type="Pfam" id="PF00692">
    <property type="entry name" value="dUTPase"/>
    <property type="match status" value="1"/>
</dbReference>
<dbReference type="Proteomes" id="UP000247917">
    <property type="component" value="Chromosome"/>
</dbReference>
<evidence type="ECO:0000256" key="3">
    <source>
        <dbReference type="ARBA" id="ARBA00022801"/>
    </source>
</evidence>
<dbReference type="CDD" id="cd07557">
    <property type="entry name" value="trimeric_dUTPase"/>
    <property type="match status" value="1"/>
</dbReference>
<feature type="domain" description="dUTPase-like" evidence="6">
    <location>
        <begin position="15"/>
        <end position="126"/>
    </location>
</feature>
<dbReference type="EMBL" id="CP029812">
    <property type="protein sequence ID" value="AWU39907.1"/>
    <property type="molecule type" value="Genomic_DNA"/>
</dbReference>
<dbReference type="EC" id="3.6.1.23" evidence="2"/>
<proteinExistence type="inferred from homology"/>
<evidence type="ECO:0000313" key="7">
    <source>
        <dbReference type="EMBL" id="AWU39907.1"/>
    </source>
</evidence>
<sequence>MSVLIKIRNLSHHIFPYYATEGAAGLDLQAYLEKEIIIPSMERKIIKTGIFIEIPTGYEAQIRPRSGLALRHGITVLNNPGTIDSDYRGEIKILLINLSSHTFTVKDGDRIAQIIVYKYEKVKWNEIKKK</sequence>
<reference evidence="7 8" key="1">
    <citation type="journal article" date="2018" name="Genome Biol. Evol.">
        <title>Parallel and Gradual Genome Erosion in the Blattabacterium Endosymbionts of Mastotermes darwiniensis and Cryptocercus Wood Roaches.</title>
        <authorList>
            <person name="Kinjo Y."/>
            <person name="Bourguignon T."/>
            <person name="Tong K.J."/>
            <person name="Kuwahara H."/>
            <person name="Lim S.J."/>
            <person name="Yoon K.B."/>
            <person name="Shigenobu S."/>
            <person name="Park Y.C."/>
            <person name="Nalepa C.A."/>
            <person name="Hongoh Y."/>
            <person name="Ohkuma M."/>
            <person name="Lo N."/>
            <person name="Tokuda G."/>
        </authorList>
    </citation>
    <scope>NUCLEOTIDE SEQUENCE [LARGE SCALE GENOMIC DNA]</scope>
    <source>
        <strain evidence="7 8">CPUsv</strain>
    </source>
</reference>
<keyword evidence="8" id="KW-1185">Reference proteome</keyword>
<dbReference type="InterPro" id="IPR008181">
    <property type="entry name" value="dUTPase"/>
</dbReference>
<evidence type="ECO:0000256" key="1">
    <source>
        <dbReference type="ARBA" id="ARBA00006581"/>
    </source>
</evidence>
<dbReference type="Gene3D" id="2.70.40.10">
    <property type="match status" value="1"/>
</dbReference>